<feature type="transmembrane region" description="Helical" evidence="1">
    <location>
        <begin position="68"/>
        <end position="87"/>
    </location>
</feature>
<dbReference type="OrthoDB" id="1922386at2"/>
<dbReference type="Proteomes" id="UP000245845">
    <property type="component" value="Unassembled WGS sequence"/>
</dbReference>
<evidence type="ECO:0000313" key="2">
    <source>
        <dbReference type="EMBL" id="PWJ31826.1"/>
    </source>
</evidence>
<gene>
    <name evidence="2" type="ORF">A8806_101113</name>
</gene>
<reference evidence="2 3" key="1">
    <citation type="submission" date="2018-05" db="EMBL/GenBank/DDBJ databases">
        <title>The Hungate 1000. A catalogue of reference genomes from the rumen microbiome.</title>
        <authorList>
            <person name="Kelly W."/>
        </authorList>
    </citation>
    <scope>NUCLEOTIDE SEQUENCE [LARGE SCALE GENOMIC DNA]</scope>
    <source>
        <strain evidence="2 3">NLAE-zl-C242</strain>
    </source>
</reference>
<organism evidence="2 3">
    <name type="scientific">Faecalicatena orotica</name>
    <dbReference type="NCBI Taxonomy" id="1544"/>
    <lineage>
        <taxon>Bacteria</taxon>
        <taxon>Bacillati</taxon>
        <taxon>Bacillota</taxon>
        <taxon>Clostridia</taxon>
        <taxon>Lachnospirales</taxon>
        <taxon>Lachnospiraceae</taxon>
        <taxon>Faecalicatena</taxon>
    </lineage>
</organism>
<keyword evidence="1" id="KW-0472">Membrane</keyword>
<comment type="caution">
    <text evidence="2">The sequence shown here is derived from an EMBL/GenBank/DDBJ whole genome shotgun (WGS) entry which is preliminary data.</text>
</comment>
<feature type="transmembrane region" description="Helical" evidence="1">
    <location>
        <begin position="189"/>
        <end position="210"/>
    </location>
</feature>
<protein>
    <submittedName>
        <fullName evidence="2">Uncharacterized protein</fullName>
    </submittedName>
</protein>
<feature type="transmembrane region" description="Helical" evidence="1">
    <location>
        <begin position="116"/>
        <end position="136"/>
    </location>
</feature>
<keyword evidence="1" id="KW-0812">Transmembrane</keyword>
<sequence length="261" mass="30267">MIRIILNDLWLDIKKNFLSILIYFIIYCIGMSMIVHITLLQYLGDMVRPDGTYPQAALDHFFSSDSSGIILLSAASAAAIILLWVLLEKMPIRLSRPLYVCAAGEKEKMKYLRLHLMIKVILSIVFTYILLRYVVIGQFFVSQNWTEILVQLSLWFFLLIDLNLRTDPGNRKEALIAEPDIVSEKSSEVIAGVYWFALLLLEIIIFYSLAAARITWTWWIFLIWCIAFAVNILLAKYCITPVLSYMLSYEKIYYPIPDKKE</sequence>
<name>A0A2Y9B7T8_9FIRM</name>
<evidence type="ECO:0000256" key="1">
    <source>
        <dbReference type="SAM" id="Phobius"/>
    </source>
</evidence>
<accession>A0A2Y9B7T8</accession>
<dbReference type="RefSeq" id="WP_109729222.1">
    <property type="nucleotide sequence ID" value="NZ_BAAACK010000007.1"/>
</dbReference>
<dbReference type="AlphaFoldDB" id="A0A2Y9B7T8"/>
<evidence type="ECO:0000313" key="3">
    <source>
        <dbReference type="Proteomes" id="UP000245845"/>
    </source>
</evidence>
<keyword evidence="3" id="KW-1185">Reference proteome</keyword>
<feature type="transmembrane region" description="Helical" evidence="1">
    <location>
        <begin position="20"/>
        <end position="43"/>
    </location>
</feature>
<keyword evidence="1" id="KW-1133">Transmembrane helix</keyword>
<dbReference type="EMBL" id="QGDL01000001">
    <property type="protein sequence ID" value="PWJ31826.1"/>
    <property type="molecule type" value="Genomic_DNA"/>
</dbReference>
<proteinExistence type="predicted"/>
<feature type="transmembrane region" description="Helical" evidence="1">
    <location>
        <begin position="216"/>
        <end position="239"/>
    </location>
</feature>